<gene>
    <name evidence="1" type="ORF">SSUD12_1846</name>
</gene>
<sequence length="39" mass="4678">MKVLDEHQQINENENHTERIVQFLIGNEIELALKAFEKR</sequence>
<dbReference type="HOGENOM" id="CLU_3317909_0_0_9"/>
<dbReference type="AlphaFoldDB" id="G7SIE6"/>
<dbReference type="Proteomes" id="UP000008845">
    <property type="component" value="Chromosome"/>
</dbReference>
<name>G7SIE6_STRSU</name>
<proteinExistence type="predicted"/>
<reference evidence="1" key="1">
    <citation type="journal article" date="2011" name="BMC Genomics">
        <title>Comparative Genomic Analysis of Streptococcus suis reveals significant genomic diversity among different serotypes.</title>
        <authorList>
            <person name="Zhang A."/>
            <person name="Yang M."/>
            <person name="Hu P."/>
            <person name="Wu J."/>
            <person name="Chen B."/>
            <person name="Hua Y."/>
            <person name="Yu J."/>
            <person name="Chen H."/>
            <person name="Xiao J."/>
            <person name="Jin M."/>
        </authorList>
    </citation>
    <scope>NUCLEOTIDE SEQUENCE [LARGE SCALE GENOMIC DNA]</scope>
    <source>
        <strain evidence="1">D12</strain>
    </source>
</reference>
<organism evidence="1">
    <name type="scientific">Streptococcus suis D12</name>
    <dbReference type="NCBI Taxonomy" id="1004952"/>
    <lineage>
        <taxon>Bacteria</taxon>
        <taxon>Bacillati</taxon>
        <taxon>Bacillota</taxon>
        <taxon>Bacilli</taxon>
        <taxon>Lactobacillales</taxon>
        <taxon>Streptococcaceae</taxon>
        <taxon>Streptococcus</taxon>
    </lineage>
</organism>
<dbReference type="PATRIC" id="fig|1004952.3.peg.1798"/>
<dbReference type="EMBL" id="CP002644">
    <property type="protein sequence ID" value="AER20114.1"/>
    <property type="molecule type" value="Genomic_DNA"/>
</dbReference>
<protein>
    <submittedName>
        <fullName evidence="1">Uncharacterized protein</fullName>
    </submittedName>
</protein>
<evidence type="ECO:0000313" key="1">
    <source>
        <dbReference type="EMBL" id="AER20114.1"/>
    </source>
</evidence>
<accession>G7SIE6</accession>
<dbReference type="KEGG" id="ssk:SSUD12_1846"/>